<evidence type="ECO:0000313" key="6">
    <source>
        <dbReference type="Proteomes" id="UP000250369"/>
    </source>
</evidence>
<evidence type="ECO:0000256" key="3">
    <source>
        <dbReference type="ARBA" id="ARBA00022723"/>
    </source>
</evidence>
<dbReference type="PANTHER" id="PTHR13799:SF14">
    <property type="entry name" value="GTP CYCLOHYDROLASE 1 TYPE 2 HOMOLOG"/>
    <property type="match status" value="1"/>
</dbReference>
<comment type="similarity">
    <text evidence="1">Belongs to the GTP cyclohydrolase I type 2/NIF3 family.</text>
</comment>
<evidence type="ECO:0000313" key="5">
    <source>
        <dbReference type="EMBL" id="RAV22977.1"/>
    </source>
</evidence>
<protein>
    <recommendedName>
        <fullName evidence="2">GTP cyclohydrolase 1 type 2 homolog</fullName>
    </recommendedName>
</protein>
<dbReference type="RefSeq" id="WP_113029086.1">
    <property type="nucleotide sequence ID" value="NZ_QMFB01000001.1"/>
</dbReference>
<feature type="binding site" evidence="4">
    <location>
        <position position="222"/>
    </location>
    <ligand>
        <name>a divalent metal cation</name>
        <dbReference type="ChEBI" id="CHEBI:60240"/>
        <label>1</label>
    </ligand>
</feature>
<evidence type="ECO:0000256" key="4">
    <source>
        <dbReference type="PIRSR" id="PIRSR602678-1"/>
    </source>
</evidence>
<dbReference type="Gene3D" id="3.40.1390.30">
    <property type="entry name" value="NIF3 (NGG1p interacting factor 3)-like"/>
    <property type="match status" value="2"/>
</dbReference>
<sequence>MNIELFKQAVASLFGDLLKQYEGGDEYALYEYGPQTVGRIGYATNITPEIVEQAAAQKVDMIISHHDAWDFVFGMKEECHTLLKRYGINHYFIHAPLDYADFGTCHSLFKALGINKIIRQSTEHDNRSIPGIGELDDPLTFEELVDKVRLVLDEDVKSWKNIDNRIKRVGIITGAGNSNISIRDALHAGCDVYITGEKTLYTVQYAKFAGINLIVGSHTFTEIFGVRALCDLLKEKFGDLEILQLQEEHLE</sequence>
<dbReference type="InterPro" id="IPR036069">
    <property type="entry name" value="DUF34/NIF3_sf"/>
</dbReference>
<evidence type="ECO:0000256" key="1">
    <source>
        <dbReference type="ARBA" id="ARBA00006964"/>
    </source>
</evidence>
<gene>
    <name evidence="5" type="ORF">DQG23_01870</name>
</gene>
<dbReference type="InterPro" id="IPR002678">
    <property type="entry name" value="DUF34/NIF3"/>
</dbReference>
<reference evidence="5 6" key="1">
    <citation type="journal article" date="2009" name="Int. J. Syst. Evol. Microbiol.">
        <title>Paenibacillus contaminans sp. nov., isolated from a contaminated laboratory plate.</title>
        <authorList>
            <person name="Chou J.H."/>
            <person name="Lee J.H."/>
            <person name="Lin M.C."/>
            <person name="Chang P.S."/>
            <person name="Arun A.B."/>
            <person name="Young C.C."/>
            <person name="Chen W.M."/>
        </authorList>
    </citation>
    <scope>NUCLEOTIDE SEQUENCE [LARGE SCALE GENOMIC DNA]</scope>
    <source>
        <strain evidence="5 6">CKOBP-6</strain>
    </source>
</reference>
<dbReference type="EMBL" id="QMFB01000001">
    <property type="protein sequence ID" value="RAV22977.1"/>
    <property type="molecule type" value="Genomic_DNA"/>
</dbReference>
<name>A0A329MZR3_9BACL</name>
<proteinExistence type="inferred from homology"/>
<feature type="binding site" evidence="4">
    <location>
        <position position="98"/>
    </location>
    <ligand>
        <name>a divalent metal cation</name>
        <dbReference type="ChEBI" id="CHEBI:60240"/>
        <label>1</label>
    </ligand>
</feature>
<dbReference type="OrthoDB" id="9792792at2"/>
<comment type="caution">
    <text evidence="5">The sequence shown here is derived from an EMBL/GenBank/DDBJ whole genome shotgun (WGS) entry which is preliminary data.</text>
</comment>
<dbReference type="Pfam" id="PF01784">
    <property type="entry name" value="DUF34_NIF3"/>
    <property type="match status" value="1"/>
</dbReference>
<feature type="binding site" evidence="4">
    <location>
        <position position="65"/>
    </location>
    <ligand>
        <name>a divalent metal cation</name>
        <dbReference type="ChEBI" id="CHEBI:60240"/>
        <label>1</label>
    </ligand>
</feature>
<feature type="binding site" evidence="4">
    <location>
        <position position="218"/>
    </location>
    <ligand>
        <name>a divalent metal cation</name>
        <dbReference type="ChEBI" id="CHEBI:60240"/>
        <label>1</label>
    </ligand>
</feature>
<organism evidence="5 6">
    <name type="scientific">Paenibacillus contaminans</name>
    <dbReference type="NCBI Taxonomy" id="450362"/>
    <lineage>
        <taxon>Bacteria</taxon>
        <taxon>Bacillati</taxon>
        <taxon>Bacillota</taxon>
        <taxon>Bacilli</taxon>
        <taxon>Bacillales</taxon>
        <taxon>Paenibacillaceae</taxon>
        <taxon>Paenibacillus</taxon>
    </lineage>
</organism>
<dbReference type="GO" id="GO:0046872">
    <property type="term" value="F:metal ion binding"/>
    <property type="evidence" value="ECO:0007669"/>
    <property type="project" value="UniProtKB-KW"/>
</dbReference>
<dbReference type="Proteomes" id="UP000250369">
    <property type="component" value="Unassembled WGS sequence"/>
</dbReference>
<evidence type="ECO:0000256" key="2">
    <source>
        <dbReference type="ARBA" id="ARBA00022112"/>
    </source>
</evidence>
<accession>A0A329MZR3</accession>
<dbReference type="PANTHER" id="PTHR13799">
    <property type="entry name" value="NGG1 INTERACTING FACTOR 3"/>
    <property type="match status" value="1"/>
</dbReference>
<dbReference type="SUPFAM" id="SSF102705">
    <property type="entry name" value="NIF3 (NGG1p interacting factor 3)-like"/>
    <property type="match status" value="1"/>
</dbReference>
<feature type="binding site" evidence="4">
    <location>
        <position position="66"/>
    </location>
    <ligand>
        <name>a divalent metal cation</name>
        <dbReference type="ChEBI" id="CHEBI:60240"/>
        <label>1</label>
    </ligand>
</feature>
<dbReference type="AlphaFoldDB" id="A0A329MZR3"/>
<dbReference type="GO" id="GO:0005737">
    <property type="term" value="C:cytoplasm"/>
    <property type="evidence" value="ECO:0007669"/>
    <property type="project" value="TreeGrafter"/>
</dbReference>
<keyword evidence="6" id="KW-1185">Reference proteome</keyword>
<keyword evidence="3 4" id="KW-0479">Metal-binding</keyword>